<sequence>MDDEAYFPNLDDKAFKGFKNFFFFLLKTSGTFQKKIIKVVKGNEKKKILDSELLKLNTLKISLSESANLSHKYLNDEEDSTVLVVN</sequence>
<dbReference type="EMBL" id="ASGP02000001">
    <property type="protein sequence ID" value="KAH9527562.1"/>
    <property type="molecule type" value="Genomic_DNA"/>
</dbReference>
<reference evidence="1" key="1">
    <citation type="submission" date="2013-05" db="EMBL/GenBank/DDBJ databases">
        <authorList>
            <person name="Yim A.K.Y."/>
            <person name="Chan T.F."/>
            <person name="Ji K.M."/>
            <person name="Liu X.Y."/>
            <person name="Zhou J.W."/>
            <person name="Li R.Q."/>
            <person name="Yang K.Y."/>
            <person name="Li J."/>
            <person name="Li M."/>
            <person name="Law P.T.W."/>
            <person name="Wu Y.L."/>
            <person name="Cai Z.L."/>
            <person name="Qin H."/>
            <person name="Bao Y."/>
            <person name="Leung R.K.K."/>
            <person name="Ng P.K.S."/>
            <person name="Zou J."/>
            <person name="Zhong X.J."/>
            <person name="Ran P.X."/>
            <person name="Zhong N.S."/>
            <person name="Liu Z.G."/>
            <person name="Tsui S.K.W."/>
        </authorList>
    </citation>
    <scope>NUCLEOTIDE SEQUENCE</scope>
    <source>
        <strain evidence="1">Derf</strain>
        <tissue evidence="1">Whole organism</tissue>
    </source>
</reference>
<dbReference type="Proteomes" id="UP000790347">
    <property type="component" value="Unassembled WGS sequence"/>
</dbReference>
<name>A0A922LBA8_DERFA</name>
<reference evidence="1" key="2">
    <citation type="journal article" date="2022" name="Res Sq">
        <title>Comparative Genomics Reveals Insights into the Divergent Evolution of Astigmatic Mites and Household Pest Adaptations.</title>
        <authorList>
            <person name="Xiong Q."/>
            <person name="Wan A.T.-Y."/>
            <person name="Liu X.-Y."/>
            <person name="Fung C.S.-H."/>
            <person name="Xiao X."/>
            <person name="Malainual N."/>
            <person name="Hou J."/>
            <person name="Wang L."/>
            <person name="Wang M."/>
            <person name="Yang K."/>
            <person name="Cui Y."/>
            <person name="Leung E."/>
            <person name="Nong W."/>
            <person name="Shin S.-K."/>
            <person name="Au S."/>
            <person name="Jeong K.Y."/>
            <person name="Chew F.T."/>
            <person name="Hui J."/>
            <person name="Leung T.F."/>
            <person name="Tungtrongchitr A."/>
            <person name="Zhong N."/>
            <person name="Liu Z."/>
            <person name="Tsui S."/>
        </authorList>
    </citation>
    <scope>NUCLEOTIDE SEQUENCE</scope>
    <source>
        <strain evidence="1">Derf</strain>
        <tissue evidence="1">Whole organism</tissue>
    </source>
</reference>
<evidence type="ECO:0000313" key="2">
    <source>
        <dbReference type="Proteomes" id="UP000790347"/>
    </source>
</evidence>
<dbReference type="AlphaFoldDB" id="A0A922LBA8"/>
<protein>
    <submittedName>
        <fullName evidence="1">Uncharacterized protein</fullName>
    </submittedName>
</protein>
<comment type="caution">
    <text evidence="1">The sequence shown here is derived from an EMBL/GenBank/DDBJ whole genome shotgun (WGS) entry which is preliminary data.</text>
</comment>
<organism evidence="1 2">
    <name type="scientific">Dermatophagoides farinae</name>
    <name type="common">American house dust mite</name>
    <dbReference type="NCBI Taxonomy" id="6954"/>
    <lineage>
        <taxon>Eukaryota</taxon>
        <taxon>Metazoa</taxon>
        <taxon>Ecdysozoa</taxon>
        <taxon>Arthropoda</taxon>
        <taxon>Chelicerata</taxon>
        <taxon>Arachnida</taxon>
        <taxon>Acari</taxon>
        <taxon>Acariformes</taxon>
        <taxon>Sarcoptiformes</taxon>
        <taxon>Astigmata</taxon>
        <taxon>Psoroptidia</taxon>
        <taxon>Analgoidea</taxon>
        <taxon>Pyroglyphidae</taxon>
        <taxon>Dermatophagoidinae</taxon>
        <taxon>Dermatophagoides</taxon>
    </lineage>
</organism>
<gene>
    <name evidence="1" type="ORF">DERF_001571</name>
</gene>
<proteinExistence type="predicted"/>
<accession>A0A922LBA8</accession>
<evidence type="ECO:0000313" key="1">
    <source>
        <dbReference type="EMBL" id="KAH9527562.1"/>
    </source>
</evidence>
<keyword evidence="2" id="KW-1185">Reference proteome</keyword>